<accession>A0A4V1WKZ1</accession>
<organism evidence="3 4">
    <name type="scientific">Alternaria tenuissima</name>
    <dbReference type="NCBI Taxonomy" id="119927"/>
    <lineage>
        <taxon>Eukaryota</taxon>
        <taxon>Fungi</taxon>
        <taxon>Dikarya</taxon>
        <taxon>Ascomycota</taxon>
        <taxon>Pezizomycotina</taxon>
        <taxon>Dothideomycetes</taxon>
        <taxon>Pleosporomycetidae</taxon>
        <taxon>Pleosporales</taxon>
        <taxon>Pleosporineae</taxon>
        <taxon>Pleosporaceae</taxon>
        <taxon>Alternaria</taxon>
        <taxon>Alternaria sect. Alternaria</taxon>
        <taxon>Alternaria alternata complex</taxon>
    </lineage>
</organism>
<proteinExistence type="predicted"/>
<dbReference type="EMBL" id="PDXB01000091">
    <property type="protein sequence ID" value="RYN15880.1"/>
    <property type="molecule type" value="Genomic_DNA"/>
</dbReference>
<dbReference type="InterPro" id="IPR057684">
    <property type="entry name" value="DUF7924"/>
</dbReference>
<dbReference type="PANTHER" id="PTHR42470">
    <property type="entry name" value="VAST DOMAIN-CONTAINING PROTEIN"/>
    <property type="match status" value="1"/>
</dbReference>
<dbReference type="AlphaFoldDB" id="A0A4V1WKZ1"/>
<dbReference type="EMBL" id="PDXA01000092">
    <property type="protein sequence ID" value="RYN26131.1"/>
    <property type="molecule type" value="Genomic_DNA"/>
</dbReference>
<comment type="caution">
    <text evidence="3">The sequence shown here is derived from an EMBL/GenBank/DDBJ whole genome shotgun (WGS) entry which is preliminary data.</text>
</comment>
<evidence type="ECO:0000259" key="1">
    <source>
        <dbReference type="Pfam" id="PF25545"/>
    </source>
</evidence>
<reference evidence="2" key="1">
    <citation type="submission" date="2017-10" db="EMBL/GenBank/DDBJ databases">
        <authorList>
            <person name="Armitage A.D."/>
            <person name="Barbara D.J."/>
            <person name="Woodhall J.W."/>
            <person name="Sreenivasaprasad S."/>
            <person name="Lane C.R."/>
            <person name="Clarkson J.P."/>
            <person name="Harrison R.J."/>
        </authorList>
    </citation>
    <scope>NUCLEOTIDE SEQUENCE</scope>
    <source>
        <strain evidence="2">FERA 1164</strain>
    </source>
</reference>
<evidence type="ECO:0000313" key="4">
    <source>
        <dbReference type="Proteomes" id="UP000292402"/>
    </source>
</evidence>
<evidence type="ECO:0000313" key="3">
    <source>
        <dbReference type="EMBL" id="RYN26131.1"/>
    </source>
</evidence>
<dbReference type="PANTHER" id="PTHR42470:SF1">
    <property type="entry name" value="VAST DOMAIN-CONTAINING PROTEIN"/>
    <property type="match status" value="1"/>
</dbReference>
<feature type="domain" description="DUF7924" evidence="1">
    <location>
        <begin position="56"/>
        <end position="230"/>
    </location>
</feature>
<reference evidence="2 4" key="2">
    <citation type="journal article" date="2019" name="bioRxiv">
        <title>Genomics, evolutionary history and diagnostics of the Alternaria alternata species group including apple and Asian pear pathotypes.</title>
        <authorList>
            <person name="Armitage A.D."/>
            <person name="Cockerton H.M."/>
            <person name="Sreenivasaprasad S."/>
            <person name="Woodhall J.W."/>
            <person name="Lane C.R."/>
            <person name="Harrison R.J."/>
            <person name="Clarkson J.P."/>
        </authorList>
    </citation>
    <scope>NUCLEOTIDE SEQUENCE [LARGE SCALE GENOMIC DNA]</scope>
    <source>
        <strain evidence="4">FERA 1082</strain>
        <strain evidence="2">FERA 1164</strain>
    </source>
</reference>
<gene>
    <name evidence="3" type="ORF">AA0114_g12640</name>
    <name evidence="2" type="ORF">AA0115_g12708</name>
</gene>
<dbReference type="Pfam" id="PF25545">
    <property type="entry name" value="DUF7924"/>
    <property type="match status" value="1"/>
</dbReference>
<name>A0A4V1WKZ1_9PLEO</name>
<reference evidence="3" key="3">
    <citation type="journal article" date="2019" name="J. ISSAAS">
        <title>Genomics, evolutionary history and diagnostics of the Alternaria alternata species group including apple and Asian pear pathotypes.</title>
        <authorList>
            <person name="Armitage A.D."/>
            <person name="Cockerton H.M."/>
            <person name="Sreenivasaprasad S."/>
            <person name="Woodhall J."/>
            <person name="Lane C."/>
            <person name="Harrison R.J."/>
            <person name="Clarkson J.P."/>
        </authorList>
    </citation>
    <scope>NUCLEOTIDE SEQUENCE</scope>
    <source>
        <strain evidence="3">FERA 1082</strain>
    </source>
</reference>
<dbReference type="Proteomes" id="UP000292340">
    <property type="component" value="Unassembled WGS sequence"/>
</dbReference>
<protein>
    <recommendedName>
        <fullName evidence="1">DUF7924 domain-containing protein</fullName>
    </recommendedName>
</protein>
<dbReference type="Proteomes" id="UP000292402">
    <property type="component" value="Unassembled WGS sequence"/>
</dbReference>
<sequence length="290" mass="33222">MENESTGRRMMQGHLLFYGECHAGGIPGLTLKDQVNLNKDHLPSPPRSTVSDLWGTLPRPQPDSCIGYVTTTEARTHNPPLMMPFSREENDIAEWYSVVHHSDTHFPFLTAQWKAAMSGDNQIDARLQAARDGALIVNYMHQFYSHAYPDRGPTQLETCHVSLTTEMISSYLWLHWCEMDPVDGEVYCRMELIESAHLHKLSDMAETRKILHNYIDYAMGERLESIKAALRPFWRNRPAKRARRRQSQSSTTALSLNLQFDIPMTPSSSSREGENASLTKKLKRTWTDIM</sequence>
<evidence type="ECO:0000313" key="2">
    <source>
        <dbReference type="EMBL" id="RYN15880.1"/>
    </source>
</evidence>